<dbReference type="EC" id="2.4.1.-" evidence="10"/>
<evidence type="ECO:0000256" key="9">
    <source>
        <dbReference type="ARBA" id="ARBA00023136"/>
    </source>
</evidence>
<keyword evidence="6" id="KW-0735">Signal-anchor</keyword>
<keyword evidence="13" id="KW-1185">Reference proteome</keyword>
<evidence type="ECO:0000256" key="2">
    <source>
        <dbReference type="ARBA" id="ARBA00008661"/>
    </source>
</evidence>
<dbReference type="GO" id="GO:0000139">
    <property type="term" value="C:Golgi membrane"/>
    <property type="evidence" value="ECO:0007669"/>
    <property type="project" value="UniProtKB-SubCell"/>
</dbReference>
<feature type="chain" id="PRO_5042029371" description="Hexosyltransferase" evidence="11">
    <location>
        <begin position="26"/>
        <end position="334"/>
    </location>
</feature>
<dbReference type="PANTHER" id="PTHR11214">
    <property type="entry name" value="BETA-1,3-N-ACETYLGLUCOSAMINYLTRANSFERASE"/>
    <property type="match status" value="1"/>
</dbReference>
<keyword evidence="4" id="KW-0808">Transferase</keyword>
<keyword evidence="3 10" id="KW-0328">Glycosyltransferase</keyword>
<protein>
    <recommendedName>
        <fullName evidence="10">Hexosyltransferase</fullName>
        <ecNumber evidence="10">2.4.1.-</ecNumber>
    </recommendedName>
</protein>
<dbReference type="GO" id="GO:0006493">
    <property type="term" value="P:protein O-linked glycosylation"/>
    <property type="evidence" value="ECO:0007669"/>
    <property type="project" value="TreeGrafter"/>
</dbReference>
<evidence type="ECO:0000256" key="1">
    <source>
        <dbReference type="ARBA" id="ARBA00004323"/>
    </source>
</evidence>
<keyword evidence="8 10" id="KW-0333">Golgi apparatus</keyword>
<dbReference type="InterPro" id="IPR002659">
    <property type="entry name" value="Glyco_trans_31"/>
</dbReference>
<feature type="signal peptide" evidence="11">
    <location>
        <begin position="1"/>
        <end position="25"/>
    </location>
</feature>
<dbReference type="PANTHER" id="PTHR11214:SF3">
    <property type="entry name" value="BETA-1,3-GALACTOSYLTRANSFERASE 6"/>
    <property type="match status" value="1"/>
</dbReference>
<evidence type="ECO:0000256" key="6">
    <source>
        <dbReference type="ARBA" id="ARBA00022968"/>
    </source>
</evidence>
<gene>
    <name evidence="12" type="ORF">CTEN210_15766</name>
</gene>
<keyword evidence="7" id="KW-1133">Transmembrane helix</keyword>
<dbReference type="Proteomes" id="UP001054902">
    <property type="component" value="Unassembled WGS sequence"/>
</dbReference>
<evidence type="ECO:0000256" key="3">
    <source>
        <dbReference type="ARBA" id="ARBA00022676"/>
    </source>
</evidence>
<evidence type="ECO:0000256" key="4">
    <source>
        <dbReference type="ARBA" id="ARBA00022679"/>
    </source>
</evidence>
<organism evidence="12 13">
    <name type="scientific">Chaetoceros tenuissimus</name>
    <dbReference type="NCBI Taxonomy" id="426638"/>
    <lineage>
        <taxon>Eukaryota</taxon>
        <taxon>Sar</taxon>
        <taxon>Stramenopiles</taxon>
        <taxon>Ochrophyta</taxon>
        <taxon>Bacillariophyta</taxon>
        <taxon>Coscinodiscophyceae</taxon>
        <taxon>Chaetocerotophycidae</taxon>
        <taxon>Chaetocerotales</taxon>
        <taxon>Chaetocerotaceae</taxon>
        <taxon>Chaetoceros</taxon>
    </lineage>
</organism>
<keyword evidence="5" id="KW-0812">Transmembrane</keyword>
<evidence type="ECO:0000256" key="7">
    <source>
        <dbReference type="ARBA" id="ARBA00022989"/>
    </source>
</evidence>
<comment type="similarity">
    <text evidence="2 10">Belongs to the glycosyltransferase 31 family.</text>
</comment>
<keyword evidence="11" id="KW-0732">Signal</keyword>
<dbReference type="Pfam" id="PF01762">
    <property type="entry name" value="Galactosyl_T"/>
    <property type="match status" value="1"/>
</dbReference>
<evidence type="ECO:0000256" key="8">
    <source>
        <dbReference type="ARBA" id="ARBA00023034"/>
    </source>
</evidence>
<evidence type="ECO:0000256" key="10">
    <source>
        <dbReference type="RuleBase" id="RU363063"/>
    </source>
</evidence>
<sequence>MILRIRLLISLCLLLSHFACVFVSANEEELEENIYKGPKTGSWANCTNEIGESEPIDHLDSSFTQVSCNNIHYRIPQKSLDRIDQSIVIGVLSGSAMRNRRDIIRSTWGYKKNNIFFIVGGKFEDIEGEYNRFGDLLWIDKEEVYVTETSVLTFKTESFLSIMYERIMKLSDNVSYLFKTDDDSYVNIRALNSHLLHDNSIHYWGHCRTDIQPKPHRNNVIPWQKKWYISYDVYPEPYYPYYCKGAGYALSKKFMNCASRHIAKIRYLPNEDVAVGMLAERCNIEVTNDDRVWIRWEDEDVISMDGKIVQHYVKSEEEMRLHHKSTTGVRGVLL</sequence>
<evidence type="ECO:0000256" key="5">
    <source>
        <dbReference type="ARBA" id="ARBA00022692"/>
    </source>
</evidence>
<evidence type="ECO:0000313" key="12">
    <source>
        <dbReference type="EMBL" id="GFH59290.1"/>
    </source>
</evidence>
<dbReference type="EMBL" id="BLLK01000062">
    <property type="protein sequence ID" value="GFH59290.1"/>
    <property type="molecule type" value="Genomic_DNA"/>
</dbReference>
<evidence type="ECO:0000313" key="13">
    <source>
        <dbReference type="Proteomes" id="UP001054902"/>
    </source>
</evidence>
<proteinExistence type="inferred from homology"/>
<keyword evidence="9" id="KW-0472">Membrane</keyword>
<comment type="subcellular location">
    <subcellularLocation>
        <location evidence="1 10">Golgi apparatus membrane</location>
        <topology evidence="1 10">Single-pass type II membrane protein</topology>
    </subcellularLocation>
</comment>
<reference evidence="12 13" key="1">
    <citation type="journal article" date="2021" name="Sci. Rep.">
        <title>The genome of the diatom Chaetoceros tenuissimus carries an ancient integrated fragment of an extant virus.</title>
        <authorList>
            <person name="Hongo Y."/>
            <person name="Kimura K."/>
            <person name="Takaki Y."/>
            <person name="Yoshida Y."/>
            <person name="Baba S."/>
            <person name="Kobayashi G."/>
            <person name="Nagasaki K."/>
            <person name="Hano T."/>
            <person name="Tomaru Y."/>
        </authorList>
    </citation>
    <scope>NUCLEOTIDE SEQUENCE [LARGE SCALE GENOMIC DNA]</scope>
    <source>
        <strain evidence="12 13">NIES-3715</strain>
    </source>
</reference>
<dbReference type="Gene3D" id="3.90.550.50">
    <property type="match status" value="1"/>
</dbReference>
<comment type="caution">
    <text evidence="12">The sequence shown here is derived from an EMBL/GenBank/DDBJ whole genome shotgun (WGS) entry which is preliminary data.</text>
</comment>
<dbReference type="AlphaFoldDB" id="A0AAD3DAD4"/>
<dbReference type="GO" id="GO:0016758">
    <property type="term" value="F:hexosyltransferase activity"/>
    <property type="evidence" value="ECO:0007669"/>
    <property type="project" value="InterPro"/>
</dbReference>
<accession>A0AAD3DAD4</accession>
<name>A0AAD3DAD4_9STRA</name>
<evidence type="ECO:0000256" key="11">
    <source>
        <dbReference type="SAM" id="SignalP"/>
    </source>
</evidence>